<keyword evidence="4" id="KW-1185">Reference proteome</keyword>
<dbReference type="HAMAP" id="MF_00386">
    <property type="entry name" value="UPF0161_YidD"/>
    <property type="match status" value="1"/>
</dbReference>
<dbReference type="InterPro" id="IPR002696">
    <property type="entry name" value="Membr_insert_effic_factor_YidD"/>
</dbReference>
<dbReference type="OrthoDB" id="9801753at2"/>
<sequence>MPHSIEKPGLPARAGLLAIAVYQLALSPVLYAFGIRCRHEPSCSHYTADALRLHGLWRGGWMGLGRFLRCRPGGTHGYDPVPESAGRAAWWKIWAFRERPVKVNHSGCGTRHDGG</sequence>
<accession>A0A4S2HAQ3</accession>
<name>A0A4S2HAQ3_9PROT</name>
<dbReference type="PANTHER" id="PTHR33383:SF1">
    <property type="entry name" value="MEMBRANE PROTEIN INSERTION EFFICIENCY FACTOR-RELATED"/>
    <property type="match status" value="1"/>
</dbReference>
<comment type="caution">
    <text evidence="3">The sequence shown here is derived from an EMBL/GenBank/DDBJ whole genome shotgun (WGS) entry which is preliminary data.</text>
</comment>
<comment type="function">
    <text evidence="1">Could be involved in insertion of integral membrane proteins into the membrane.</text>
</comment>
<dbReference type="Proteomes" id="UP000305451">
    <property type="component" value="Unassembled WGS sequence"/>
</dbReference>
<evidence type="ECO:0000313" key="3">
    <source>
        <dbReference type="EMBL" id="TGY93007.1"/>
    </source>
</evidence>
<comment type="similarity">
    <text evidence="1">Belongs to the UPF0161 family.</text>
</comment>
<feature type="transmembrane region" description="Helical" evidence="2">
    <location>
        <begin position="12"/>
        <end position="33"/>
    </location>
</feature>
<proteinExistence type="inferred from homology"/>
<dbReference type="PANTHER" id="PTHR33383">
    <property type="entry name" value="MEMBRANE PROTEIN INSERTION EFFICIENCY FACTOR-RELATED"/>
    <property type="match status" value="1"/>
</dbReference>
<dbReference type="AlphaFoldDB" id="A0A4S2HAQ3"/>
<keyword evidence="2" id="KW-0812">Transmembrane</keyword>
<dbReference type="Pfam" id="PF01809">
    <property type="entry name" value="YidD"/>
    <property type="match status" value="1"/>
</dbReference>
<dbReference type="SMART" id="SM01234">
    <property type="entry name" value="Haemolytic"/>
    <property type="match status" value="1"/>
</dbReference>
<keyword evidence="1 2" id="KW-0472">Membrane</keyword>
<evidence type="ECO:0000313" key="4">
    <source>
        <dbReference type="Proteomes" id="UP000305451"/>
    </source>
</evidence>
<keyword evidence="1" id="KW-1003">Cell membrane</keyword>
<organism evidence="3 4">
    <name type="scientific">Marinicauda pacifica</name>
    <dbReference type="NCBI Taxonomy" id="1133559"/>
    <lineage>
        <taxon>Bacteria</taxon>
        <taxon>Pseudomonadati</taxon>
        <taxon>Pseudomonadota</taxon>
        <taxon>Alphaproteobacteria</taxon>
        <taxon>Maricaulales</taxon>
        <taxon>Maricaulaceae</taxon>
        <taxon>Marinicauda</taxon>
    </lineage>
</organism>
<dbReference type="RefSeq" id="WP_135944687.1">
    <property type="nucleotide sequence ID" value="NZ_BMEI01000002.1"/>
</dbReference>
<evidence type="ECO:0000256" key="1">
    <source>
        <dbReference type="HAMAP-Rule" id="MF_00386"/>
    </source>
</evidence>
<keyword evidence="2" id="KW-1133">Transmembrane helix</keyword>
<dbReference type="NCBIfam" id="TIGR00278">
    <property type="entry name" value="membrane protein insertion efficiency factor YidD"/>
    <property type="match status" value="1"/>
</dbReference>
<reference evidence="3 4" key="1">
    <citation type="journal article" date="2013" name="Int. J. Syst. Evol. Microbiol.">
        <title>Marinicauda pacifica gen. nov., sp. nov., a prosthecate alphaproteobacterium of the family Hyphomonadaceae isolated from deep seawater.</title>
        <authorList>
            <person name="Zhang X.Y."/>
            <person name="Li G.W."/>
            <person name="Wang C.S."/>
            <person name="Zhang Y.J."/>
            <person name="Xu X.W."/>
            <person name="Li H."/>
            <person name="Liu A."/>
            <person name="Liu C."/>
            <person name="Xie B.B."/>
            <person name="Qin Q.L."/>
            <person name="Xu Z."/>
            <person name="Chen X.L."/>
            <person name="Zhou B.C."/>
            <person name="Zhang Y.Z."/>
        </authorList>
    </citation>
    <scope>NUCLEOTIDE SEQUENCE [LARGE SCALE GENOMIC DNA]</scope>
    <source>
        <strain evidence="3 4">P-1 km-3</strain>
    </source>
</reference>
<protein>
    <recommendedName>
        <fullName evidence="1">Putative membrane protein insertion efficiency factor</fullName>
    </recommendedName>
</protein>
<dbReference type="GO" id="GO:0005886">
    <property type="term" value="C:plasma membrane"/>
    <property type="evidence" value="ECO:0007669"/>
    <property type="project" value="UniProtKB-SubCell"/>
</dbReference>
<dbReference type="EMBL" id="SRXV01000002">
    <property type="protein sequence ID" value="TGY93007.1"/>
    <property type="molecule type" value="Genomic_DNA"/>
</dbReference>
<comment type="subcellular location">
    <subcellularLocation>
        <location evidence="1">Cell membrane</location>
        <topology evidence="1">Peripheral membrane protein</topology>
        <orientation evidence="1">Cytoplasmic side</orientation>
    </subcellularLocation>
</comment>
<evidence type="ECO:0000256" key="2">
    <source>
        <dbReference type="SAM" id="Phobius"/>
    </source>
</evidence>
<gene>
    <name evidence="3" type="primary">yidD</name>
    <name evidence="3" type="ORF">E5162_08050</name>
</gene>